<dbReference type="PANTHER" id="PTHR43575">
    <property type="entry name" value="PROTEIN ABCI7, CHLOROPLASTIC"/>
    <property type="match status" value="1"/>
</dbReference>
<dbReference type="GeneID" id="90767574"/>
<evidence type="ECO:0000313" key="2">
    <source>
        <dbReference type="EMBL" id="QBK30848.1"/>
    </source>
</evidence>
<sequence>MVAKPVPKPDTPLTTAESALVALFGERSGHLPGNADAVMARDRAMQTLKRHRLPTRRIEAWHYTDLRRLLAEVPDAQTEGSAATVPSLLEGAHRFVFVDGELAERVDIDGVQHEAVADGLRADVGGIALDEPDPDDAVALINTAFVSDGLRLTIADGASVDRPIEIQTAHNGGQVHTRNIVSAGAGAKATVIDRHVGTGEPVLASNMTELTVREGADVTWIIVQEQGAAATHLSSLKLTLEKDARATVFIANFSGKLVRQEVHAVSQGEGSELNFRAINLIGDASHCDVTLELDHLVPNTVSTETVRNVVTGKGQGVFQGQIRVAQPAQKTDAQMACNTLLLSDHGGFSTKPELEIFADDVVCAHGATVAEIDHDHLFYLMARGITEKTARGLLIEAFVDEIVEELGDEALIEALETRIGDWLEVHG</sequence>
<dbReference type="GO" id="GO:0016226">
    <property type="term" value="P:iron-sulfur cluster assembly"/>
    <property type="evidence" value="ECO:0007669"/>
    <property type="project" value="InterPro"/>
</dbReference>
<organism evidence="2 3">
    <name type="scientific">Roseitalea porphyridii</name>
    <dbReference type="NCBI Taxonomy" id="1852022"/>
    <lineage>
        <taxon>Bacteria</taxon>
        <taxon>Pseudomonadati</taxon>
        <taxon>Pseudomonadota</taxon>
        <taxon>Alphaproteobacteria</taxon>
        <taxon>Hyphomicrobiales</taxon>
        <taxon>Ahrensiaceae</taxon>
        <taxon>Roseitalea</taxon>
    </lineage>
</organism>
<dbReference type="InterPro" id="IPR000825">
    <property type="entry name" value="SUF_FeS_clus_asmbl_SufBD_core"/>
</dbReference>
<dbReference type="RefSeq" id="WP_131616532.1">
    <property type="nucleotide sequence ID" value="NZ_CP036532.1"/>
</dbReference>
<dbReference type="AlphaFoldDB" id="A0A4V1A3Z6"/>
<evidence type="ECO:0000313" key="3">
    <source>
        <dbReference type="Proteomes" id="UP000293719"/>
    </source>
</evidence>
<feature type="domain" description="SUF system FeS cluster assembly SufBD core" evidence="1">
    <location>
        <begin position="171"/>
        <end position="398"/>
    </location>
</feature>
<accession>A0A4V1A3Z6</accession>
<dbReference type="SUPFAM" id="SSF101960">
    <property type="entry name" value="Stabilizer of iron transporter SufD"/>
    <property type="match status" value="1"/>
</dbReference>
<dbReference type="InterPro" id="IPR037284">
    <property type="entry name" value="SUF_FeS_clus_asmbl_SufBD_sf"/>
</dbReference>
<dbReference type="InterPro" id="IPR055346">
    <property type="entry name" value="Fe-S_cluster_assembly_SufBD"/>
</dbReference>
<evidence type="ECO:0000259" key="1">
    <source>
        <dbReference type="Pfam" id="PF01458"/>
    </source>
</evidence>
<keyword evidence="3" id="KW-1185">Reference proteome</keyword>
<dbReference type="EMBL" id="CP036532">
    <property type="protein sequence ID" value="QBK30848.1"/>
    <property type="molecule type" value="Genomic_DNA"/>
</dbReference>
<dbReference type="NCBIfam" id="TIGR01981">
    <property type="entry name" value="sufD"/>
    <property type="match status" value="1"/>
</dbReference>
<dbReference type="InterPro" id="IPR011542">
    <property type="entry name" value="SUF_FeS_clus_asmbl_SufD"/>
</dbReference>
<dbReference type="KEGG" id="rpod:E0E05_09725"/>
<reference evidence="2 3" key="1">
    <citation type="journal article" date="2017" name="Int. J. Syst. Evol. Microbiol.">
        <title>Roseitalea porphyridii gen. nov., sp. nov., isolated from a red alga, and reclassification of Hoeflea suaedae Chung et al. 2013 as Pseudohoeflea suaedae gen. nov., comb. nov.</title>
        <authorList>
            <person name="Hyeon J.W."/>
            <person name="Jeong S.E."/>
            <person name="Baek K."/>
            <person name="Jeon C.O."/>
        </authorList>
    </citation>
    <scope>NUCLEOTIDE SEQUENCE [LARGE SCALE GENOMIC DNA]</scope>
    <source>
        <strain evidence="2 3">MA7-20</strain>
    </source>
</reference>
<dbReference type="Pfam" id="PF01458">
    <property type="entry name" value="SUFBD_core"/>
    <property type="match status" value="1"/>
</dbReference>
<dbReference type="Proteomes" id="UP000293719">
    <property type="component" value="Chromosome"/>
</dbReference>
<dbReference type="PANTHER" id="PTHR43575:SF1">
    <property type="entry name" value="PROTEIN ABCI7, CHLOROPLASTIC"/>
    <property type="match status" value="1"/>
</dbReference>
<gene>
    <name evidence="2" type="primary">sufD</name>
    <name evidence="2" type="ORF">E0E05_09725</name>
</gene>
<dbReference type="OrthoDB" id="9768262at2"/>
<proteinExistence type="predicted"/>
<name>A0A4V1A3Z6_9HYPH</name>
<protein>
    <submittedName>
        <fullName evidence="2">Fe-S cluster assembly protein SufD</fullName>
    </submittedName>
</protein>